<organism evidence="3">
    <name type="scientific">Heligmosomoides polygyrus</name>
    <name type="common">Parasitic roundworm</name>
    <dbReference type="NCBI Taxonomy" id="6339"/>
    <lineage>
        <taxon>Eukaryota</taxon>
        <taxon>Metazoa</taxon>
        <taxon>Ecdysozoa</taxon>
        <taxon>Nematoda</taxon>
        <taxon>Chromadorea</taxon>
        <taxon>Rhabditida</taxon>
        <taxon>Rhabditina</taxon>
        <taxon>Rhabditomorpha</taxon>
        <taxon>Strongyloidea</taxon>
        <taxon>Heligmosomidae</taxon>
        <taxon>Heligmosomoides</taxon>
    </lineage>
</organism>
<feature type="region of interest" description="Disordered" evidence="1">
    <location>
        <begin position="94"/>
        <end position="118"/>
    </location>
</feature>
<dbReference type="AlphaFoldDB" id="A0A3P7XMM4"/>
<evidence type="ECO:0000313" key="3">
    <source>
        <dbReference type="EMBL" id="VDO66779.1"/>
    </source>
</evidence>
<sequence length="118" mass="13140">MLAVTTMFLLRSKLLMVRGCFCDCFGPMTSARAASQDKPLDPEDVKKCLQKFRAYEARQEMMTLKKLKKNFLNYATIVAVSVIPSFQNLGFRPPSPPPSYSSVAGSLERSSPTAQSRL</sequence>
<name>A0A3P7XMM4_HELPZ</name>
<gene>
    <name evidence="3" type="ORF">HPBE_LOCUS6061</name>
</gene>
<feature type="chain" id="PRO_5018105554" evidence="2">
    <location>
        <begin position="23"/>
        <end position="118"/>
    </location>
</feature>
<keyword evidence="2" id="KW-0732">Signal</keyword>
<accession>A0A3P7XMM4</accession>
<feature type="compositionally biased region" description="Polar residues" evidence="1">
    <location>
        <begin position="108"/>
        <end position="118"/>
    </location>
</feature>
<dbReference type="OrthoDB" id="5824711at2759"/>
<dbReference type="EMBL" id="UZAH01025589">
    <property type="protein sequence ID" value="VDO66779.1"/>
    <property type="molecule type" value="Genomic_DNA"/>
</dbReference>
<feature type="signal peptide" evidence="2">
    <location>
        <begin position="1"/>
        <end position="22"/>
    </location>
</feature>
<proteinExistence type="predicted"/>
<protein>
    <submittedName>
        <fullName evidence="3">Uncharacterized protein</fullName>
    </submittedName>
</protein>
<evidence type="ECO:0000256" key="1">
    <source>
        <dbReference type="SAM" id="MobiDB-lite"/>
    </source>
</evidence>
<reference evidence="3" key="1">
    <citation type="submission" date="2018-11" db="EMBL/GenBank/DDBJ databases">
        <authorList>
            <consortium name="Pathogen Informatics"/>
        </authorList>
    </citation>
    <scope>NUCLEOTIDE SEQUENCE [LARGE SCALE GENOMIC DNA]</scope>
</reference>
<evidence type="ECO:0000256" key="2">
    <source>
        <dbReference type="SAM" id="SignalP"/>
    </source>
</evidence>